<dbReference type="InterPro" id="IPR013766">
    <property type="entry name" value="Thioredoxin_domain"/>
</dbReference>
<evidence type="ECO:0000256" key="3">
    <source>
        <dbReference type="ARBA" id="ARBA00004856"/>
    </source>
</evidence>
<dbReference type="Proteomes" id="UP000054740">
    <property type="component" value="Unassembled WGS sequence"/>
</dbReference>
<comment type="subcellular location">
    <subcellularLocation>
        <location evidence="2">Membrane</location>
        <topology evidence="2">Single-pass membrane protein</topology>
    </subcellularLocation>
</comment>
<comment type="pathway">
    <text evidence="3">One-carbon metabolism; methylamine degradation.</text>
</comment>
<dbReference type="InterPro" id="IPR036249">
    <property type="entry name" value="Thioredoxin-like_sf"/>
</dbReference>
<keyword evidence="5" id="KW-0812">Transmembrane</keyword>
<dbReference type="AlphaFoldDB" id="A0A158JN09"/>
<gene>
    <name evidence="10" type="ORF">AWB70_07015</name>
</gene>
<evidence type="ECO:0000256" key="5">
    <source>
        <dbReference type="ARBA" id="ARBA00022692"/>
    </source>
</evidence>
<feature type="compositionally biased region" description="Basic and acidic residues" evidence="8">
    <location>
        <begin position="199"/>
        <end position="214"/>
    </location>
</feature>
<evidence type="ECO:0000256" key="6">
    <source>
        <dbReference type="ARBA" id="ARBA00022989"/>
    </source>
</evidence>
<feature type="region of interest" description="Disordered" evidence="8">
    <location>
        <begin position="199"/>
        <end position="220"/>
    </location>
</feature>
<evidence type="ECO:0000256" key="1">
    <source>
        <dbReference type="ARBA" id="ARBA00003475"/>
    </source>
</evidence>
<evidence type="ECO:0000256" key="4">
    <source>
        <dbReference type="ARBA" id="ARBA00019076"/>
    </source>
</evidence>
<keyword evidence="6" id="KW-1133">Transmembrane helix</keyword>
<dbReference type="GO" id="GO:0016020">
    <property type="term" value="C:membrane"/>
    <property type="evidence" value="ECO:0007669"/>
    <property type="project" value="UniProtKB-SubCell"/>
</dbReference>
<comment type="function">
    <text evidence="1">May be specifically involved in the processing, transport, and/or maturation of the MADH beta-subunit.</text>
</comment>
<dbReference type="InterPro" id="IPR013740">
    <property type="entry name" value="Redoxin"/>
</dbReference>
<feature type="domain" description="Thioredoxin" evidence="9">
    <location>
        <begin position="50"/>
        <end position="192"/>
    </location>
</feature>
<protein>
    <recommendedName>
        <fullName evidence="4">Methylamine utilization protein MauD</fullName>
    </recommendedName>
</protein>
<proteinExistence type="predicted"/>
<dbReference type="GO" id="GO:0016491">
    <property type="term" value="F:oxidoreductase activity"/>
    <property type="evidence" value="ECO:0007669"/>
    <property type="project" value="InterPro"/>
</dbReference>
<accession>A0A158JN09</accession>
<keyword evidence="7" id="KW-0472">Membrane</keyword>
<dbReference type="GO" id="GO:0030416">
    <property type="term" value="P:methylamine metabolic process"/>
    <property type="evidence" value="ECO:0007669"/>
    <property type="project" value="InterPro"/>
</dbReference>
<sequence>MMQTALMISAALSWAALLALGAICLALVRQVGILYERMMPAGALMIDKGPAVGTIAPVFELGDIAGRAVKVGGLSNSKRNTLVFFLSPSCPVCKKLLPLLPSIQAREGATDIVLASDGDFAEHAAFYRKAGLSQYPYVLSQELGLSYQIGKLPYAVLLDEEGKVRAKGLVNTREHLESLFEAKERGVASLQEFVHGKHDDHAHHDHHDHHDHEGQVGQHA</sequence>
<dbReference type="Pfam" id="PF08534">
    <property type="entry name" value="Redoxin"/>
    <property type="match status" value="1"/>
</dbReference>
<evidence type="ECO:0000313" key="10">
    <source>
        <dbReference type="EMBL" id="SAL69809.1"/>
    </source>
</evidence>
<evidence type="ECO:0000256" key="8">
    <source>
        <dbReference type="SAM" id="MobiDB-lite"/>
    </source>
</evidence>
<reference evidence="11" key="1">
    <citation type="submission" date="2016-01" db="EMBL/GenBank/DDBJ databases">
        <authorList>
            <person name="Peeters C."/>
        </authorList>
    </citation>
    <scope>NUCLEOTIDE SEQUENCE [LARGE SCALE GENOMIC DNA]</scope>
</reference>
<dbReference type="NCBIfam" id="TIGR02661">
    <property type="entry name" value="MauD"/>
    <property type="match status" value="1"/>
</dbReference>
<name>A0A158JN09_CABCO</name>
<evidence type="ECO:0000256" key="7">
    <source>
        <dbReference type="ARBA" id="ARBA00023136"/>
    </source>
</evidence>
<organism evidence="10 11">
    <name type="scientific">Caballeronia cordobensis</name>
    <name type="common">Burkholderia cordobensis</name>
    <dbReference type="NCBI Taxonomy" id="1353886"/>
    <lineage>
        <taxon>Bacteria</taxon>
        <taxon>Pseudomonadati</taxon>
        <taxon>Pseudomonadota</taxon>
        <taxon>Betaproteobacteria</taxon>
        <taxon>Burkholderiales</taxon>
        <taxon>Burkholderiaceae</taxon>
        <taxon>Caballeronia</taxon>
    </lineage>
</organism>
<dbReference type="SUPFAM" id="SSF52833">
    <property type="entry name" value="Thioredoxin-like"/>
    <property type="match status" value="1"/>
</dbReference>
<dbReference type="Gene3D" id="3.40.30.10">
    <property type="entry name" value="Glutaredoxin"/>
    <property type="match status" value="1"/>
</dbReference>
<keyword evidence="11" id="KW-1185">Reference proteome</keyword>
<evidence type="ECO:0000259" key="9">
    <source>
        <dbReference type="PROSITE" id="PS51352"/>
    </source>
</evidence>
<dbReference type="RefSeq" id="WP_053569246.1">
    <property type="nucleotide sequence ID" value="NZ_FCNY02000031.1"/>
</dbReference>
<dbReference type="PROSITE" id="PS51352">
    <property type="entry name" value="THIOREDOXIN_2"/>
    <property type="match status" value="1"/>
</dbReference>
<evidence type="ECO:0000256" key="2">
    <source>
        <dbReference type="ARBA" id="ARBA00004167"/>
    </source>
</evidence>
<dbReference type="UniPathway" id="UPA00895"/>
<evidence type="ECO:0000313" key="11">
    <source>
        <dbReference type="Proteomes" id="UP000054740"/>
    </source>
</evidence>
<dbReference type="InterPro" id="IPR013478">
    <property type="entry name" value="MeN_DH_accessory"/>
</dbReference>
<dbReference type="EMBL" id="FCNY02000031">
    <property type="protein sequence ID" value="SAL69809.1"/>
    <property type="molecule type" value="Genomic_DNA"/>
</dbReference>